<keyword evidence="3" id="KW-0804">Transcription</keyword>
<feature type="domain" description="NAC" evidence="5">
    <location>
        <begin position="8"/>
        <end position="158"/>
    </location>
</feature>
<sequence>MGDNNVNLPPGFRFCPTDEELVVHFLQRKASLLPYHPDIIPDLDLYPYDPWDLDGKAMAEGNKWYFYSRRTQNRITSNGYWNSLGGDEPIFATNTTKRVGTKKYYAFYIGELSQGVKTNWIMQEYRLWHGTGSSSKSSKRRNSKIDHSKWVVCRVYEHNYDDDDGSGTELSCLDEVFLSLDDDFDEISLPN</sequence>
<dbReference type="SUPFAM" id="SSF101941">
    <property type="entry name" value="NAC domain"/>
    <property type="match status" value="1"/>
</dbReference>
<dbReference type="InterPro" id="IPR036093">
    <property type="entry name" value="NAC_dom_sf"/>
</dbReference>
<dbReference type="GO" id="GO:0006355">
    <property type="term" value="P:regulation of DNA-templated transcription"/>
    <property type="evidence" value="ECO:0007669"/>
    <property type="project" value="InterPro"/>
</dbReference>
<dbReference type="Gene3D" id="2.170.150.80">
    <property type="entry name" value="NAC domain"/>
    <property type="match status" value="1"/>
</dbReference>
<evidence type="ECO:0000256" key="1">
    <source>
        <dbReference type="ARBA" id="ARBA00023015"/>
    </source>
</evidence>
<keyword evidence="4" id="KW-0539">Nucleus</keyword>
<accession>A0A223A5H5</accession>
<evidence type="ECO:0000256" key="2">
    <source>
        <dbReference type="ARBA" id="ARBA00023125"/>
    </source>
</evidence>
<evidence type="ECO:0000256" key="3">
    <source>
        <dbReference type="ARBA" id="ARBA00023163"/>
    </source>
</evidence>
<keyword evidence="2" id="KW-0238">DNA-binding</keyword>
<dbReference type="GO" id="GO:0048731">
    <property type="term" value="P:system development"/>
    <property type="evidence" value="ECO:0007669"/>
    <property type="project" value="TreeGrafter"/>
</dbReference>
<dbReference type="PROSITE" id="PS51005">
    <property type="entry name" value="NAC"/>
    <property type="match status" value="1"/>
</dbReference>
<dbReference type="FunFam" id="2.170.150.80:FF:000014">
    <property type="entry name" value="NAC domain-containing protein 104"/>
    <property type="match status" value="1"/>
</dbReference>
<evidence type="ECO:0000259" key="5">
    <source>
        <dbReference type="PROSITE" id="PS51005"/>
    </source>
</evidence>
<dbReference type="EMBL" id="KX530029">
    <property type="protein sequence ID" value="ASR92151.1"/>
    <property type="molecule type" value="mRNA"/>
</dbReference>
<evidence type="ECO:0000256" key="4">
    <source>
        <dbReference type="ARBA" id="ARBA00023242"/>
    </source>
</evidence>
<reference evidence="6" key="1">
    <citation type="submission" date="2016-07" db="EMBL/GenBank/DDBJ databases">
        <title>Cloning and expression analysis of a NAC transcription factor gene PnNAC1 from Panax notoginseng.</title>
        <authorList>
            <person name="Liu D."/>
            <person name="Wang G."/>
            <person name="Li J."/>
            <person name="Bai Z."/>
            <person name="Guan R."/>
            <person name="Yang Y."/>
            <person name="Qu Y."/>
            <person name="Cui X."/>
            <person name="Ge F."/>
        </authorList>
    </citation>
    <scope>NUCLEOTIDE SEQUENCE</scope>
    <source>
        <tissue evidence="6">Root</tissue>
    </source>
</reference>
<dbReference type="PANTHER" id="PTHR31719">
    <property type="entry name" value="NAC TRANSCRIPTION FACTOR 56"/>
    <property type="match status" value="1"/>
</dbReference>
<gene>
    <name evidence="6" type="primary">NAC1</name>
</gene>
<proteinExistence type="evidence at transcript level"/>
<dbReference type="Pfam" id="PF02365">
    <property type="entry name" value="NAM"/>
    <property type="match status" value="1"/>
</dbReference>
<protein>
    <submittedName>
        <fullName evidence="6">Transcription factor NAC1</fullName>
    </submittedName>
</protein>
<evidence type="ECO:0000313" key="6">
    <source>
        <dbReference type="EMBL" id="ASR92151.1"/>
    </source>
</evidence>
<organism evidence="6">
    <name type="scientific">Panax notoginseng</name>
    <name type="common">notoginseng</name>
    <dbReference type="NCBI Taxonomy" id="44586"/>
    <lineage>
        <taxon>Eukaryota</taxon>
        <taxon>Viridiplantae</taxon>
        <taxon>Streptophyta</taxon>
        <taxon>Embryophyta</taxon>
        <taxon>Tracheophyta</taxon>
        <taxon>Spermatophyta</taxon>
        <taxon>Magnoliopsida</taxon>
        <taxon>eudicotyledons</taxon>
        <taxon>Gunneridae</taxon>
        <taxon>Pentapetalae</taxon>
        <taxon>asterids</taxon>
        <taxon>campanulids</taxon>
        <taxon>Apiales</taxon>
        <taxon>Araliaceae</taxon>
        <taxon>Panax</taxon>
    </lineage>
</organism>
<dbReference type="GO" id="GO:0003677">
    <property type="term" value="F:DNA binding"/>
    <property type="evidence" value="ECO:0007669"/>
    <property type="project" value="UniProtKB-KW"/>
</dbReference>
<name>A0A223A5H5_9APIA</name>
<keyword evidence="1" id="KW-0805">Transcription regulation</keyword>
<dbReference type="InterPro" id="IPR003441">
    <property type="entry name" value="NAC-dom"/>
</dbReference>
<dbReference type="PANTHER" id="PTHR31719:SF134">
    <property type="entry name" value="NAC DOMAIN-CONTAINING PROTEIN 104"/>
    <property type="match status" value="1"/>
</dbReference>
<dbReference type="AlphaFoldDB" id="A0A223A5H5"/>